<dbReference type="GO" id="GO:0004623">
    <property type="term" value="F:phospholipase A2 activity"/>
    <property type="evidence" value="ECO:0007669"/>
    <property type="project" value="UniProtKB-EC"/>
</dbReference>
<dbReference type="EC" id="3.1.1.32" evidence="6"/>
<feature type="active site" description="Proton acceptor" evidence="19">
    <location>
        <position position="134"/>
    </location>
</feature>
<evidence type="ECO:0000256" key="11">
    <source>
        <dbReference type="ARBA" id="ARBA00022729"/>
    </source>
</evidence>
<feature type="binding site" description="in dimeric form" evidence="20">
    <location>
        <position position="99"/>
    </location>
    <ligand>
        <name>Ca(2+)</name>
        <dbReference type="ChEBI" id="CHEBI:29108"/>
        <label>1</label>
    </ligand>
</feature>
<comment type="cofactor">
    <cofactor evidence="20">
        <name>Ca(2+)</name>
        <dbReference type="ChEBI" id="CHEBI:29108"/>
    </cofactor>
    <text evidence="20">Binds 1 Ca(2+) ion per monomer.</text>
</comment>
<dbReference type="InterPro" id="IPR003187">
    <property type="entry name" value="PLipase_A1"/>
</dbReference>
<dbReference type="HOGENOM" id="CLU_045813_3_1_10"/>
<dbReference type="PATRIC" id="fig|1347342.6.peg.1573"/>
<comment type="subunit">
    <text evidence="5">Homodimer; dimerization is reversible, and the dimeric form is the active one.</text>
</comment>
<dbReference type="GO" id="GO:0046872">
    <property type="term" value="F:metal ion binding"/>
    <property type="evidence" value="ECO:0007669"/>
    <property type="project" value="UniProtKB-KW"/>
</dbReference>
<keyword evidence="14" id="KW-0442">Lipid degradation</keyword>
<dbReference type="OrthoDB" id="188433at2"/>
<keyword evidence="9" id="KW-0812">Transmembrane</keyword>
<evidence type="ECO:0000256" key="20">
    <source>
        <dbReference type="PIRSR" id="PIRSR603187-2"/>
    </source>
</evidence>
<keyword evidence="8" id="KW-1134">Transmembrane beta strand</keyword>
<dbReference type="STRING" id="1347342.BN863_15650"/>
<dbReference type="GO" id="GO:0009279">
    <property type="term" value="C:cell outer membrane"/>
    <property type="evidence" value="ECO:0007669"/>
    <property type="project" value="UniProtKB-SubCell"/>
</dbReference>
<evidence type="ECO:0000256" key="10">
    <source>
        <dbReference type="ARBA" id="ARBA00022723"/>
    </source>
</evidence>
<keyword evidence="11" id="KW-0732">Signal</keyword>
<evidence type="ECO:0000256" key="19">
    <source>
        <dbReference type="PIRSR" id="PIRSR603187-1"/>
    </source>
</evidence>
<evidence type="ECO:0000313" key="22">
    <source>
        <dbReference type="Proteomes" id="UP000016160"/>
    </source>
</evidence>
<evidence type="ECO:0000256" key="4">
    <source>
        <dbReference type="ARBA" id="ARBA00010525"/>
    </source>
</evidence>
<dbReference type="Proteomes" id="UP000016160">
    <property type="component" value="Chromosome"/>
</dbReference>
<feature type="binding site" description="in dimeric form" evidence="20">
    <location>
        <position position="139"/>
    </location>
    <ligand>
        <name>Ca(2+)</name>
        <dbReference type="ChEBI" id="CHEBI:29108"/>
        <label>1</label>
    </ligand>
</feature>
<dbReference type="PANTHER" id="PTHR40457">
    <property type="entry name" value="PHOSPHOLIPASE A1"/>
    <property type="match status" value="1"/>
</dbReference>
<evidence type="ECO:0000256" key="1">
    <source>
        <dbReference type="ARBA" id="ARBA00000111"/>
    </source>
</evidence>
<organism evidence="21 22">
    <name type="scientific">Formosa agariphila (strain DSM 15362 / KCTC 12365 / LMG 23005 / KMM 3901 / M-2Alg 35-1)</name>
    <dbReference type="NCBI Taxonomy" id="1347342"/>
    <lineage>
        <taxon>Bacteria</taxon>
        <taxon>Pseudomonadati</taxon>
        <taxon>Bacteroidota</taxon>
        <taxon>Flavobacteriia</taxon>
        <taxon>Flavobacteriales</taxon>
        <taxon>Flavobacteriaceae</taxon>
        <taxon>Formosa</taxon>
    </lineage>
</organism>
<keyword evidence="17" id="KW-0998">Cell outer membrane</keyword>
<comment type="catalytic activity">
    <reaction evidence="2">
        <text>a 1,2-diacyl-sn-glycero-3-phosphocholine + H2O = a 1-acyl-sn-glycero-3-phosphocholine + a fatty acid + H(+)</text>
        <dbReference type="Rhea" id="RHEA:15801"/>
        <dbReference type="ChEBI" id="CHEBI:15377"/>
        <dbReference type="ChEBI" id="CHEBI:15378"/>
        <dbReference type="ChEBI" id="CHEBI:28868"/>
        <dbReference type="ChEBI" id="CHEBI:57643"/>
        <dbReference type="ChEBI" id="CHEBI:58168"/>
        <dbReference type="EC" id="3.1.1.4"/>
    </reaction>
</comment>
<evidence type="ECO:0000256" key="15">
    <source>
        <dbReference type="ARBA" id="ARBA00023098"/>
    </source>
</evidence>
<dbReference type="InterPro" id="IPR036541">
    <property type="entry name" value="PLipase_A1_sf"/>
</dbReference>
<name>T2KK54_FORAG</name>
<dbReference type="EC" id="3.1.1.4" evidence="7"/>
<dbReference type="SUPFAM" id="SSF56931">
    <property type="entry name" value="Outer membrane phospholipase A (OMPLA)"/>
    <property type="match status" value="1"/>
</dbReference>
<evidence type="ECO:0000256" key="13">
    <source>
        <dbReference type="ARBA" id="ARBA00022837"/>
    </source>
</evidence>
<evidence type="ECO:0000256" key="3">
    <source>
        <dbReference type="ARBA" id="ARBA00004571"/>
    </source>
</evidence>
<dbReference type="GO" id="GO:0008970">
    <property type="term" value="F:phospholipase A1 activity"/>
    <property type="evidence" value="ECO:0007669"/>
    <property type="project" value="UniProtKB-EC"/>
</dbReference>
<evidence type="ECO:0000313" key="21">
    <source>
        <dbReference type="EMBL" id="CDF79277.1"/>
    </source>
</evidence>
<reference evidence="21 22" key="1">
    <citation type="journal article" date="2013" name="Appl. Environ. Microbiol.">
        <title>The genome of the alga-associated marine flavobacterium Formosa agariphila KMM 3901T reveals a broad potential for degradation of algal polysaccharides.</title>
        <authorList>
            <person name="Mann A.J."/>
            <person name="Hahnke R.L."/>
            <person name="Huang S."/>
            <person name="Werner J."/>
            <person name="Xing P."/>
            <person name="Barbeyron T."/>
            <person name="Huettel B."/>
            <person name="Stueber K."/>
            <person name="Reinhardt R."/>
            <person name="Harder J."/>
            <person name="Gloeckner F.O."/>
            <person name="Amann R.I."/>
            <person name="Teeling H."/>
        </authorList>
    </citation>
    <scope>NUCLEOTIDE SEQUENCE [LARGE SCALE GENOMIC DNA]</scope>
    <source>
        <strain evidence="22">DSM 15362 / KCTC 12365 / LMG 23005 / KMM 3901</strain>
    </source>
</reference>
<dbReference type="EMBL" id="HG315671">
    <property type="protein sequence ID" value="CDF79277.1"/>
    <property type="molecule type" value="Genomic_DNA"/>
</dbReference>
<keyword evidence="12 21" id="KW-0378">Hydrolase</keyword>
<evidence type="ECO:0000256" key="9">
    <source>
        <dbReference type="ARBA" id="ARBA00022692"/>
    </source>
</evidence>
<protein>
    <recommendedName>
        <fullName evidence="18">Phosphatidylcholine 1-acylhydrolase</fullName>
        <ecNumber evidence="6">3.1.1.32</ecNumber>
        <ecNumber evidence="7">3.1.1.4</ecNumber>
    </recommendedName>
</protein>
<evidence type="ECO:0000256" key="12">
    <source>
        <dbReference type="ARBA" id="ARBA00022801"/>
    </source>
</evidence>
<evidence type="ECO:0000256" key="14">
    <source>
        <dbReference type="ARBA" id="ARBA00022963"/>
    </source>
</evidence>
<dbReference type="RefSeq" id="WP_038529336.1">
    <property type="nucleotide sequence ID" value="NZ_HG315671.1"/>
</dbReference>
<keyword evidence="22" id="KW-1185">Reference proteome</keyword>
<evidence type="ECO:0000256" key="2">
    <source>
        <dbReference type="ARBA" id="ARBA00001604"/>
    </source>
</evidence>
<keyword evidence="13 20" id="KW-0106">Calcium</keyword>
<keyword evidence="16" id="KW-0472">Membrane</keyword>
<dbReference type="Pfam" id="PF02253">
    <property type="entry name" value="PLA1"/>
    <property type="match status" value="1"/>
</dbReference>
<proteinExistence type="inferred from homology"/>
<sequence>MRKQFLILGLFFIVSHVFSQTYTREEVNRSLNEDARFSIHEDNYIITGIPTNKHVDSETADIKYQISFKQLLSRNPIVWDSYLYVTYTQKAFWNIYEFSSPFEEINFNPSVGLSKVVYNNNDEAKAIVSLMLNHESNGRDSIYSRSWNSINLKYSTALSKKSILSVELWAPFVDKVNNPDLIDYIGISKFTYSYDIIPEKLNAEIALKKGLEWDWKGSIRTRLYYNPFKSTNQYFMLEYFAGYGESLINYEQFNSMVRLGFVIKTNELEFLKYRIQE</sequence>
<evidence type="ECO:0000256" key="18">
    <source>
        <dbReference type="ARBA" id="ARBA00032375"/>
    </source>
</evidence>
<evidence type="ECO:0000256" key="6">
    <source>
        <dbReference type="ARBA" id="ARBA00013179"/>
    </source>
</evidence>
<comment type="subcellular location">
    <subcellularLocation>
        <location evidence="3">Cell outer membrane</location>
        <topology evidence="3">Multi-pass membrane protein</topology>
    </subcellularLocation>
</comment>
<keyword evidence="10 20" id="KW-0479">Metal-binding</keyword>
<gene>
    <name evidence="21" type="ORF">BN863_15650</name>
</gene>
<dbReference type="AlphaFoldDB" id="T2KK54"/>
<feature type="binding site" description="in dimeric form" evidence="20">
    <location>
        <position position="144"/>
    </location>
    <ligand>
        <name>Ca(2+)</name>
        <dbReference type="ChEBI" id="CHEBI:29108"/>
        <label>1</label>
    </ligand>
</feature>
<dbReference type="Gene3D" id="2.40.230.10">
    <property type="entry name" value="Phospholipase A1"/>
    <property type="match status" value="1"/>
</dbReference>
<comment type="similarity">
    <text evidence="4">Belongs to the phospholipase A1 family.</text>
</comment>
<feature type="active site" description="Nucleophile" evidence="19">
    <location>
        <position position="136"/>
    </location>
</feature>
<keyword evidence="15" id="KW-0443">Lipid metabolism</keyword>
<dbReference type="PANTHER" id="PTHR40457:SF1">
    <property type="entry name" value="PHOSPHOLIPASE A1"/>
    <property type="match status" value="1"/>
</dbReference>
<evidence type="ECO:0000256" key="16">
    <source>
        <dbReference type="ARBA" id="ARBA00023136"/>
    </source>
</evidence>
<evidence type="ECO:0000256" key="17">
    <source>
        <dbReference type="ARBA" id="ARBA00023237"/>
    </source>
</evidence>
<evidence type="ECO:0000256" key="8">
    <source>
        <dbReference type="ARBA" id="ARBA00022452"/>
    </source>
</evidence>
<evidence type="ECO:0000256" key="5">
    <source>
        <dbReference type="ARBA" id="ARBA00011702"/>
    </source>
</evidence>
<dbReference type="eggNOG" id="COG2829">
    <property type="taxonomic scope" value="Bacteria"/>
</dbReference>
<comment type="catalytic activity">
    <reaction evidence="1">
        <text>a 1,2-diacyl-sn-glycero-3-phosphocholine + H2O = a 2-acyl-sn-glycero-3-phosphocholine + a fatty acid + H(+)</text>
        <dbReference type="Rhea" id="RHEA:18689"/>
        <dbReference type="ChEBI" id="CHEBI:15377"/>
        <dbReference type="ChEBI" id="CHEBI:15378"/>
        <dbReference type="ChEBI" id="CHEBI:28868"/>
        <dbReference type="ChEBI" id="CHEBI:57643"/>
        <dbReference type="ChEBI" id="CHEBI:57875"/>
        <dbReference type="EC" id="3.1.1.32"/>
    </reaction>
</comment>
<dbReference type="GO" id="GO:0016042">
    <property type="term" value="P:lipid catabolic process"/>
    <property type="evidence" value="ECO:0007669"/>
    <property type="project" value="UniProtKB-KW"/>
</dbReference>
<evidence type="ECO:0000256" key="7">
    <source>
        <dbReference type="ARBA" id="ARBA00013278"/>
    </source>
</evidence>
<dbReference type="PRINTS" id="PR01486">
    <property type="entry name" value="PHPHLIPASEA1"/>
</dbReference>
<accession>T2KK54</accession>